<evidence type="ECO:0000256" key="2">
    <source>
        <dbReference type="ARBA" id="ARBA00022801"/>
    </source>
</evidence>
<evidence type="ECO:0000256" key="4">
    <source>
        <dbReference type="ARBA" id="ARBA00023267"/>
    </source>
</evidence>
<proteinExistence type="predicted"/>
<evidence type="ECO:0000256" key="1">
    <source>
        <dbReference type="ARBA" id="ARBA00022741"/>
    </source>
</evidence>
<dbReference type="CDD" id="cd06850">
    <property type="entry name" value="biotinyl_domain"/>
    <property type="match status" value="1"/>
</dbReference>
<dbReference type="GeneID" id="69023643"/>
<reference evidence="7" key="1">
    <citation type="journal article" date="2015" name="PLoS Genet.">
        <title>The dynamic genome and transcriptome of the human fungal pathogen Blastomyces and close relative Emmonsia.</title>
        <authorList>
            <person name="Munoz J.F."/>
            <person name="Gauthier G.M."/>
            <person name="Desjardins C.A."/>
            <person name="Gallo J.E."/>
            <person name="Holder J."/>
            <person name="Sullivan T.D."/>
            <person name="Marty A.J."/>
            <person name="Carmen J.C."/>
            <person name="Chen Z."/>
            <person name="Ding L."/>
            <person name="Gujja S."/>
            <person name="Magrini V."/>
            <person name="Misas E."/>
            <person name="Mitreva M."/>
            <person name="Priest M."/>
            <person name="Saif S."/>
            <person name="Whiston E.A."/>
            <person name="Young S."/>
            <person name="Zeng Q."/>
            <person name="Goldman W.E."/>
            <person name="Mardis E.R."/>
            <person name="Taylor J.W."/>
            <person name="McEwen J.G."/>
            <person name="Clay O.K."/>
            <person name="Klein B.S."/>
            <person name="Cuomo C.A."/>
        </authorList>
    </citation>
    <scope>NUCLEOTIDE SEQUENCE [LARGE SCALE GENOMIC DNA]</scope>
    <source>
        <strain evidence="7">ER-3 / ATCC MYA-2586</strain>
    </source>
</reference>
<dbReference type="PANTHER" id="PTHR45266">
    <property type="entry name" value="OXALOACETATE DECARBOXYLASE ALPHA CHAIN"/>
    <property type="match status" value="1"/>
</dbReference>
<dbReference type="Gene3D" id="2.40.100.10">
    <property type="entry name" value="Cyclophilin-like"/>
    <property type="match status" value="2"/>
</dbReference>
<feature type="domain" description="Lipoyl-binding" evidence="5">
    <location>
        <begin position="341"/>
        <end position="419"/>
    </location>
</feature>
<accession>A0ABP2EQL7</accession>
<organism evidence="6 7">
    <name type="scientific">Ajellomyces dermatitidis (strain ER-3 / ATCC MYA-2586)</name>
    <name type="common">Blastomyces dermatitidis</name>
    <dbReference type="NCBI Taxonomy" id="559297"/>
    <lineage>
        <taxon>Eukaryota</taxon>
        <taxon>Fungi</taxon>
        <taxon>Dikarya</taxon>
        <taxon>Ascomycota</taxon>
        <taxon>Pezizomycotina</taxon>
        <taxon>Eurotiomycetes</taxon>
        <taxon>Eurotiomycetidae</taxon>
        <taxon>Onygenales</taxon>
        <taxon>Ajellomycetaceae</taxon>
        <taxon>Blastomyces</taxon>
    </lineage>
</organism>
<gene>
    <name evidence="6" type="ORF">BDCG_00964</name>
</gene>
<dbReference type="Pfam" id="PF02626">
    <property type="entry name" value="CT_A_B"/>
    <property type="match status" value="1"/>
</dbReference>
<dbReference type="Pfam" id="PF00364">
    <property type="entry name" value="Biotin_lipoyl"/>
    <property type="match status" value="1"/>
</dbReference>
<keyword evidence="1" id="KW-0547">Nucleotide-binding</keyword>
<keyword evidence="7" id="KW-1185">Reference proteome</keyword>
<dbReference type="Pfam" id="PF02682">
    <property type="entry name" value="CT_C_D"/>
    <property type="match status" value="1"/>
</dbReference>
<dbReference type="RefSeq" id="XP_045272198.1">
    <property type="nucleotide sequence ID" value="XM_045416483.1"/>
</dbReference>
<evidence type="ECO:0000313" key="7">
    <source>
        <dbReference type="Proteomes" id="UP000002039"/>
    </source>
</evidence>
<dbReference type="InterPro" id="IPR050709">
    <property type="entry name" value="Biotin_Carboxyl_Carrier/Decarb"/>
</dbReference>
<keyword evidence="2" id="KW-0378">Hydrolase</keyword>
<dbReference type="InterPro" id="IPR029000">
    <property type="entry name" value="Cyclophilin-like_dom_sf"/>
</dbReference>
<protein>
    <submittedName>
        <fullName evidence="6">Acetyl-CoA/propionyl-CoA carboxylase</fullName>
    </submittedName>
</protein>
<dbReference type="Gene3D" id="2.40.50.100">
    <property type="match status" value="1"/>
</dbReference>
<name>A0ABP2EQL7_AJEDR</name>
<dbReference type="PANTHER" id="PTHR45266:SF3">
    <property type="entry name" value="OXALOACETATE DECARBOXYLASE ALPHA CHAIN"/>
    <property type="match status" value="1"/>
</dbReference>
<dbReference type="SUPFAM" id="SSF51230">
    <property type="entry name" value="Single hybrid motif"/>
    <property type="match status" value="1"/>
</dbReference>
<dbReference type="SMART" id="SM00796">
    <property type="entry name" value="AHS1"/>
    <property type="match status" value="1"/>
</dbReference>
<dbReference type="Proteomes" id="UP000002039">
    <property type="component" value="Unassembled WGS sequence"/>
</dbReference>
<dbReference type="Gene3D" id="3.30.1360.40">
    <property type="match status" value="1"/>
</dbReference>
<dbReference type="PROSITE" id="PS50968">
    <property type="entry name" value="BIOTINYL_LIPOYL"/>
    <property type="match status" value="1"/>
</dbReference>
<dbReference type="InterPro" id="IPR003833">
    <property type="entry name" value="CT_C_D"/>
</dbReference>
<evidence type="ECO:0000256" key="3">
    <source>
        <dbReference type="ARBA" id="ARBA00022840"/>
    </source>
</evidence>
<dbReference type="SUPFAM" id="SSF50891">
    <property type="entry name" value="Cyclophilin-like"/>
    <property type="match status" value="2"/>
</dbReference>
<evidence type="ECO:0000259" key="5">
    <source>
        <dbReference type="PROSITE" id="PS50968"/>
    </source>
</evidence>
<dbReference type="PROSITE" id="PS00188">
    <property type="entry name" value="BIOTIN"/>
    <property type="match status" value="1"/>
</dbReference>
<dbReference type="InterPro" id="IPR001882">
    <property type="entry name" value="Biotin_BS"/>
</dbReference>
<dbReference type="InterPro" id="IPR003778">
    <property type="entry name" value="CT_A_B"/>
</dbReference>
<keyword evidence="3" id="KW-0067">ATP-binding</keyword>
<keyword evidence="4" id="KW-0092">Biotin</keyword>
<dbReference type="EMBL" id="EQ999973">
    <property type="protein sequence ID" value="EEQ84159.2"/>
    <property type="molecule type" value="Genomic_DNA"/>
</dbReference>
<dbReference type="InterPro" id="IPR011053">
    <property type="entry name" value="Single_hybrid_motif"/>
</dbReference>
<evidence type="ECO:0000313" key="6">
    <source>
        <dbReference type="EMBL" id="EEQ84159.2"/>
    </source>
</evidence>
<sequence>MGTLNWTGHDPCVFPVDCPDFGGFVSSTTIVKADYWRMGQMKAGASIKYRRVTLEDALSLRRRVEDFVGRVAACCSGKARFAEISPLDYSNLPEPKDSAQCPKAIIIHQIPENGKTQPLVSYRQGGDDYVLIDYGHALSLYYDGLKIPQRKLIDYLCELEVELGDLSQAKMPSRSVFKLPLTFESKRQTAALQRYMETQRPYASYLPDNMDFVAENIYLTASFMRMNCPKMNPSCVFTPEGQVSWGGSCMALYNVESPGGYQLTGLSIPGVDILGSKAGYSPEKPWSYEDFDQISSYKVTEEEYERGMAQFRSGRYEYKWEHVEFDMAEHNRLLGGTKDEVAKIRATAASATPLKANVWKIEVKDGDKIAANQVVTILEAMKLEITVQADPSTAGGVVEEILVKPNDSIEAGKPLMLVRMGGMA</sequence>
<dbReference type="InterPro" id="IPR000089">
    <property type="entry name" value="Biotin_lipoyl"/>
</dbReference>